<dbReference type="InterPro" id="IPR055525">
    <property type="entry name" value="DUF7099"/>
</dbReference>
<evidence type="ECO:0008006" key="7">
    <source>
        <dbReference type="Google" id="ProtNLM"/>
    </source>
</evidence>
<accession>A0AAD4ERK4</accession>
<evidence type="ECO:0000313" key="6">
    <source>
        <dbReference type="Proteomes" id="UP001197093"/>
    </source>
</evidence>
<name>A0AAD4ERK4_9PEZI</name>
<evidence type="ECO:0000256" key="1">
    <source>
        <dbReference type="SAM" id="MobiDB-lite"/>
    </source>
</evidence>
<dbReference type="Gene3D" id="2.130.10.10">
    <property type="entry name" value="YVTN repeat-like/Quinoprotein amine dehydrogenase"/>
    <property type="match status" value="1"/>
</dbReference>
<dbReference type="Pfam" id="PF23388">
    <property type="entry name" value="DUF7099"/>
    <property type="match status" value="1"/>
</dbReference>
<evidence type="ECO:0000259" key="3">
    <source>
        <dbReference type="Pfam" id="PF23391"/>
    </source>
</evidence>
<proteinExistence type="predicted"/>
<evidence type="ECO:0000259" key="4">
    <source>
        <dbReference type="Pfam" id="PF23392"/>
    </source>
</evidence>
<feature type="domain" description="DUF7100" evidence="3">
    <location>
        <begin position="7"/>
        <end position="244"/>
    </location>
</feature>
<comment type="caution">
    <text evidence="5">The sequence shown here is derived from an EMBL/GenBank/DDBJ whole genome shotgun (WGS) entry which is preliminary data.</text>
</comment>
<keyword evidence="6" id="KW-1185">Reference proteome</keyword>
<dbReference type="SUPFAM" id="SSF50978">
    <property type="entry name" value="WD40 repeat-like"/>
    <property type="match status" value="1"/>
</dbReference>
<dbReference type="InterPro" id="IPR015943">
    <property type="entry name" value="WD40/YVTN_repeat-like_dom_sf"/>
</dbReference>
<sequence length="960" mass="106643">MATPTPSSLFLRLANTWRHLALRSDPDDILMELLGRFTLDKIYASPGDRGAYQHLVIVLLSQLKAVFDLQRLTIPSENTHIGWYLGFLVSWEVALRSVEFVLQIVVEGREFLYEHRQLRDRYLAEFLLAALRVIVLHPKAPTNQRARDRRERFARIHGSLEQVFDSYPGPKSFLLEVCKEVTGQLHADPDALALPLRLQSELPTLASELYPLPPCLQPASISELAPPTGFGNWLAQFLALRDVSQVDMVAAFSTSFRIVLPDTLDLSRGDGAGPRVDECELDALDALCTRLKERQVIHRPDPANTPEIRLPPKSRCIYCGEAITLAREVPTARQTWELVEPLRPDADTINVERHLPTQFQLAPPRPEASGLFPPGYHNNNLGMGGSRPRDVEVYGSSYPGKAALPSPTFGDLNSPGHPGAVSPQSPSPYQSTVPLRSEPSRLDMSSDQKRALDETESSLAHLDPSFLTDPPPFSRDSPALRRQTGLEDAPSIIHTPRTVPLITSAEKGKSRWRLKFTASKKAPVTSGDSSSLSSTALEAQRLEEVSLSGLLNTQKAHTRGKPSKNINVHLSQNSNLGLFWTQLLIHVWDVGTSPPTMMRAILPESTCILAAVAKLHLAYIIGTRDQKLTLRIVNLVQPTAPVVEYRIPSSLWCKSIAIDRQENYVVVGFENATVRFFNARSMEQPREDRLHAHYHQDCRSCPSVDTLAFSNDGLVLLASTRNPKTGLIQTFLWRFPFHTFHELTACRYPVPLHESEDNGVSSAIFRPGLDGEENLVCITTWTQSGTPVLMQPQDGHRSEIRTDVTGRHSKLGSRIQCAAFSPSGRELVMVNDKGHVFQVSNLNSSPMDVRRIASSKELTAKTDSFAMSFMNLSDEEHVVLAWADSSRATGWIKKIPAVSRSHFGGLDTPGLFYETASFAETREHVEQPRQPVELAATERTLAVPDSGDKTSQRSLDIPTK</sequence>
<dbReference type="InterPro" id="IPR055526">
    <property type="entry name" value="DUF7100"/>
</dbReference>
<evidence type="ECO:0000313" key="5">
    <source>
        <dbReference type="EMBL" id="KAG7284093.1"/>
    </source>
</evidence>
<protein>
    <recommendedName>
        <fullName evidence="7">WD40 repeat protein</fullName>
    </recommendedName>
</protein>
<feature type="domain" description="DUF7099" evidence="2">
    <location>
        <begin position="531"/>
        <end position="896"/>
    </location>
</feature>
<dbReference type="EMBL" id="JAHCVI010000006">
    <property type="protein sequence ID" value="KAG7284093.1"/>
    <property type="molecule type" value="Genomic_DNA"/>
</dbReference>
<dbReference type="Pfam" id="PF23391">
    <property type="entry name" value="DUF7100"/>
    <property type="match status" value="1"/>
</dbReference>
<evidence type="ECO:0000259" key="2">
    <source>
        <dbReference type="Pfam" id="PF23388"/>
    </source>
</evidence>
<dbReference type="AlphaFoldDB" id="A0AAD4ERK4"/>
<gene>
    <name evidence="5" type="ORF">NEMBOFW57_010454</name>
</gene>
<feature type="region of interest" description="Disordered" evidence="1">
    <location>
        <begin position="358"/>
        <end position="488"/>
    </location>
</feature>
<dbReference type="Proteomes" id="UP001197093">
    <property type="component" value="Unassembled WGS sequence"/>
</dbReference>
<dbReference type="Pfam" id="PF23392">
    <property type="entry name" value="DUF7101"/>
    <property type="match status" value="1"/>
</dbReference>
<feature type="compositionally biased region" description="Basic and acidic residues" evidence="1">
    <location>
        <begin position="438"/>
        <end position="453"/>
    </location>
</feature>
<reference evidence="5" key="1">
    <citation type="submission" date="2023-02" db="EMBL/GenBank/DDBJ databases">
        <authorList>
            <person name="Palmer J.M."/>
        </authorList>
    </citation>
    <scope>NUCLEOTIDE SEQUENCE</scope>
    <source>
        <strain evidence="5">FW57</strain>
    </source>
</reference>
<feature type="domain" description="DUF7101" evidence="4">
    <location>
        <begin position="290"/>
        <end position="339"/>
    </location>
</feature>
<feature type="region of interest" description="Disordered" evidence="1">
    <location>
        <begin position="923"/>
        <end position="960"/>
    </location>
</feature>
<feature type="compositionally biased region" description="Polar residues" evidence="1">
    <location>
        <begin position="422"/>
        <end position="434"/>
    </location>
</feature>
<dbReference type="InterPro" id="IPR036322">
    <property type="entry name" value="WD40_repeat_dom_sf"/>
</dbReference>
<dbReference type="InterPro" id="IPR055527">
    <property type="entry name" value="DUF7101"/>
</dbReference>
<organism evidence="5 6">
    <name type="scientific">Staphylotrichum longicolle</name>
    <dbReference type="NCBI Taxonomy" id="669026"/>
    <lineage>
        <taxon>Eukaryota</taxon>
        <taxon>Fungi</taxon>
        <taxon>Dikarya</taxon>
        <taxon>Ascomycota</taxon>
        <taxon>Pezizomycotina</taxon>
        <taxon>Sordariomycetes</taxon>
        <taxon>Sordariomycetidae</taxon>
        <taxon>Sordariales</taxon>
        <taxon>Chaetomiaceae</taxon>
        <taxon>Staphylotrichum</taxon>
    </lineage>
</organism>